<name>A0ABQ1L6Y4_9BACT</name>
<gene>
    <name evidence="4" type="ORF">GCM10011506_02070</name>
</gene>
<dbReference type="EMBL" id="BMEC01000001">
    <property type="protein sequence ID" value="GGC20535.1"/>
    <property type="molecule type" value="Genomic_DNA"/>
</dbReference>
<dbReference type="InterPro" id="IPR000182">
    <property type="entry name" value="GNAT_dom"/>
</dbReference>
<evidence type="ECO:0000256" key="2">
    <source>
        <dbReference type="ARBA" id="ARBA00023315"/>
    </source>
</evidence>
<organism evidence="4 5">
    <name type="scientific">Marivirga lumbricoides</name>
    <dbReference type="NCBI Taxonomy" id="1046115"/>
    <lineage>
        <taxon>Bacteria</taxon>
        <taxon>Pseudomonadati</taxon>
        <taxon>Bacteroidota</taxon>
        <taxon>Cytophagia</taxon>
        <taxon>Cytophagales</taxon>
        <taxon>Marivirgaceae</taxon>
        <taxon>Marivirga</taxon>
    </lineage>
</organism>
<feature type="domain" description="N-acetyltransferase" evidence="3">
    <location>
        <begin position="1"/>
        <end position="145"/>
    </location>
</feature>
<dbReference type="PANTHER" id="PTHR43877">
    <property type="entry name" value="AMINOALKYLPHOSPHONATE N-ACETYLTRANSFERASE-RELATED-RELATED"/>
    <property type="match status" value="1"/>
</dbReference>
<dbReference type="CDD" id="cd04301">
    <property type="entry name" value="NAT_SF"/>
    <property type="match status" value="1"/>
</dbReference>
<dbReference type="RefSeq" id="WP_188459947.1">
    <property type="nucleotide sequence ID" value="NZ_BAABHU010000001.1"/>
</dbReference>
<reference evidence="5" key="1">
    <citation type="journal article" date="2019" name="Int. J. Syst. Evol. Microbiol.">
        <title>The Global Catalogue of Microorganisms (GCM) 10K type strain sequencing project: providing services to taxonomists for standard genome sequencing and annotation.</title>
        <authorList>
            <consortium name="The Broad Institute Genomics Platform"/>
            <consortium name="The Broad Institute Genome Sequencing Center for Infectious Disease"/>
            <person name="Wu L."/>
            <person name="Ma J."/>
        </authorList>
    </citation>
    <scope>NUCLEOTIDE SEQUENCE [LARGE SCALE GENOMIC DNA]</scope>
    <source>
        <strain evidence="5">CGMCC 1.10832</strain>
    </source>
</reference>
<sequence length="145" mass="17060">MTVRRATHLDITALMVLMNEFRKFYKQESNPEEVESFLNDRMNKEDSVIFVAVLEDQLLGYTQLFPSFSTIKLEEIWILNDLFVSEQFRGLGVASQLLTSVLEFSKATHRQQVWLLTGNDNKKAQQLYHKIGFNNTKFKHYVFNF</sequence>
<accession>A0ABQ1L6Y4</accession>
<dbReference type="Proteomes" id="UP000636010">
    <property type="component" value="Unassembled WGS sequence"/>
</dbReference>
<protein>
    <submittedName>
        <fullName evidence="4">N-acetyltransferase</fullName>
    </submittedName>
</protein>
<keyword evidence="5" id="KW-1185">Reference proteome</keyword>
<keyword evidence="2" id="KW-0012">Acyltransferase</keyword>
<evidence type="ECO:0000259" key="3">
    <source>
        <dbReference type="PROSITE" id="PS51186"/>
    </source>
</evidence>
<evidence type="ECO:0000313" key="5">
    <source>
        <dbReference type="Proteomes" id="UP000636010"/>
    </source>
</evidence>
<dbReference type="Gene3D" id="3.40.630.30">
    <property type="match status" value="1"/>
</dbReference>
<dbReference type="PANTHER" id="PTHR43877:SF2">
    <property type="entry name" value="AMINOALKYLPHOSPHONATE N-ACETYLTRANSFERASE-RELATED"/>
    <property type="match status" value="1"/>
</dbReference>
<dbReference type="InterPro" id="IPR016181">
    <property type="entry name" value="Acyl_CoA_acyltransferase"/>
</dbReference>
<keyword evidence="1" id="KW-0808">Transferase</keyword>
<comment type="caution">
    <text evidence="4">The sequence shown here is derived from an EMBL/GenBank/DDBJ whole genome shotgun (WGS) entry which is preliminary data.</text>
</comment>
<dbReference type="SUPFAM" id="SSF55729">
    <property type="entry name" value="Acyl-CoA N-acyltransferases (Nat)"/>
    <property type="match status" value="1"/>
</dbReference>
<dbReference type="Pfam" id="PF00583">
    <property type="entry name" value="Acetyltransf_1"/>
    <property type="match status" value="1"/>
</dbReference>
<evidence type="ECO:0000313" key="4">
    <source>
        <dbReference type="EMBL" id="GGC20535.1"/>
    </source>
</evidence>
<dbReference type="InterPro" id="IPR050832">
    <property type="entry name" value="Bact_Acetyltransf"/>
</dbReference>
<proteinExistence type="predicted"/>
<evidence type="ECO:0000256" key="1">
    <source>
        <dbReference type="ARBA" id="ARBA00022679"/>
    </source>
</evidence>
<dbReference type="PROSITE" id="PS51186">
    <property type="entry name" value="GNAT"/>
    <property type="match status" value="1"/>
</dbReference>